<dbReference type="eggNOG" id="COG1950">
    <property type="taxonomic scope" value="Bacteria"/>
</dbReference>
<keyword evidence="3" id="KW-1185">Reference proteome</keyword>
<evidence type="ECO:0000313" key="3">
    <source>
        <dbReference type="Proteomes" id="UP000003835"/>
    </source>
</evidence>
<feature type="transmembrane region" description="Helical" evidence="1">
    <location>
        <begin position="54"/>
        <end position="82"/>
    </location>
</feature>
<feature type="transmembrane region" description="Helical" evidence="1">
    <location>
        <begin position="94"/>
        <end position="112"/>
    </location>
</feature>
<evidence type="ECO:0000256" key="1">
    <source>
        <dbReference type="SAM" id="Phobius"/>
    </source>
</evidence>
<feature type="transmembrane region" description="Helical" evidence="1">
    <location>
        <begin position="29"/>
        <end position="47"/>
    </location>
</feature>
<name>B4VLQ0_9CYAN</name>
<dbReference type="OrthoDB" id="7205479at2"/>
<keyword evidence="1" id="KW-0472">Membrane</keyword>
<evidence type="ECO:0008006" key="4">
    <source>
        <dbReference type="Google" id="ProtNLM"/>
    </source>
</evidence>
<organism evidence="2 3">
    <name type="scientific">Coleofasciculus chthonoplastes PCC 7420</name>
    <dbReference type="NCBI Taxonomy" id="118168"/>
    <lineage>
        <taxon>Bacteria</taxon>
        <taxon>Bacillati</taxon>
        <taxon>Cyanobacteriota</taxon>
        <taxon>Cyanophyceae</taxon>
        <taxon>Coleofasciculales</taxon>
        <taxon>Coleofasciculaceae</taxon>
        <taxon>Coleofasciculus</taxon>
    </lineage>
</organism>
<dbReference type="EMBL" id="DS989844">
    <property type="protein sequence ID" value="EDX77062.1"/>
    <property type="molecule type" value="Genomic_DNA"/>
</dbReference>
<keyword evidence="1" id="KW-1133">Transmembrane helix</keyword>
<reference evidence="2 3" key="1">
    <citation type="submission" date="2008-07" db="EMBL/GenBank/DDBJ databases">
        <authorList>
            <person name="Tandeau de Marsac N."/>
            <person name="Ferriera S."/>
            <person name="Johnson J."/>
            <person name="Kravitz S."/>
            <person name="Beeson K."/>
            <person name="Sutton G."/>
            <person name="Rogers Y.-H."/>
            <person name="Friedman R."/>
            <person name="Frazier M."/>
            <person name="Venter J.C."/>
        </authorList>
    </citation>
    <scope>NUCLEOTIDE SEQUENCE [LARGE SCALE GENOMIC DNA]</scope>
    <source>
        <strain evidence="2 3">PCC 7420</strain>
    </source>
</reference>
<dbReference type="PANTHER" id="PTHR37309">
    <property type="entry name" value="SLR0284 PROTEIN"/>
    <property type="match status" value="1"/>
</dbReference>
<gene>
    <name evidence="2" type="ORF">MC7420_199</name>
</gene>
<dbReference type="HOGENOM" id="CLU_120441_2_4_3"/>
<keyword evidence="1" id="KW-0812">Transmembrane</keyword>
<sequence>MKHFLLTWLFTALALIITAYLVPGIAIAGFPTAAIAAVILGIVNAIVRPILIMLTLPLTIVTLGLFLLVVNAISLSLVAYLTGATFTISGPLDALIGSIVLSVVASILNQFAD</sequence>
<dbReference type="AlphaFoldDB" id="B4VLQ0"/>
<evidence type="ECO:0000313" key="2">
    <source>
        <dbReference type="EMBL" id="EDX77062.1"/>
    </source>
</evidence>
<dbReference type="Proteomes" id="UP000003835">
    <property type="component" value="Unassembled WGS sequence"/>
</dbReference>
<dbReference type="InterPro" id="IPR007165">
    <property type="entry name" value="Phage_holin_4_2"/>
</dbReference>
<proteinExistence type="predicted"/>
<dbReference type="PANTHER" id="PTHR37309:SF1">
    <property type="entry name" value="SLR0284 PROTEIN"/>
    <property type="match status" value="1"/>
</dbReference>
<dbReference type="Pfam" id="PF04020">
    <property type="entry name" value="Phage_holin_4_2"/>
    <property type="match status" value="1"/>
</dbReference>
<accession>B4VLQ0</accession>
<protein>
    <recommendedName>
        <fullName evidence="4">Phage holin family protein</fullName>
    </recommendedName>
</protein>
<dbReference type="RefSeq" id="WP_006099175.1">
    <property type="nucleotide sequence ID" value="NZ_DS989844.1"/>
</dbReference>
<dbReference type="STRING" id="118168.MC7420_199"/>